<gene>
    <name evidence="2" type="ORF">UFOPK2598_00230</name>
</gene>
<keyword evidence="1" id="KW-1133">Transmembrane helix</keyword>
<protein>
    <submittedName>
        <fullName evidence="2">Unannotated protein</fullName>
    </submittedName>
</protein>
<evidence type="ECO:0000256" key="1">
    <source>
        <dbReference type="SAM" id="Phobius"/>
    </source>
</evidence>
<reference evidence="2" key="1">
    <citation type="submission" date="2020-05" db="EMBL/GenBank/DDBJ databases">
        <authorList>
            <person name="Chiriac C."/>
            <person name="Salcher M."/>
            <person name="Ghai R."/>
            <person name="Kavagutti S V."/>
        </authorList>
    </citation>
    <scope>NUCLEOTIDE SEQUENCE</scope>
</reference>
<proteinExistence type="predicted"/>
<dbReference type="AlphaFoldDB" id="A0A6J6PCB7"/>
<feature type="transmembrane region" description="Helical" evidence="1">
    <location>
        <begin position="6"/>
        <end position="35"/>
    </location>
</feature>
<keyword evidence="1" id="KW-0812">Transmembrane</keyword>
<organism evidence="2">
    <name type="scientific">freshwater metagenome</name>
    <dbReference type="NCBI Taxonomy" id="449393"/>
    <lineage>
        <taxon>unclassified sequences</taxon>
        <taxon>metagenomes</taxon>
        <taxon>ecological metagenomes</taxon>
    </lineage>
</organism>
<sequence length="49" mass="5244">MLLNAYAFGMLGDIAIVASYVTFAGGILFLILALLGFAHLRRVDTDSVI</sequence>
<accession>A0A6J6PCB7</accession>
<dbReference type="EMBL" id="CAEZXV010000011">
    <property type="protein sequence ID" value="CAB4694363.1"/>
    <property type="molecule type" value="Genomic_DNA"/>
</dbReference>
<keyword evidence="1" id="KW-0472">Membrane</keyword>
<evidence type="ECO:0000313" key="2">
    <source>
        <dbReference type="EMBL" id="CAB4694363.1"/>
    </source>
</evidence>
<name>A0A6J6PCB7_9ZZZZ</name>